<accession>A0A3N0IB66</accession>
<evidence type="ECO:0000313" key="2">
    <source>
        <dbReference type="EMBL" id="RNM34211.1"/>
    </source>
</evidence>
<dbReference type="AlphaFoldDB" id="A0A3N0IB66"/>
<keyword evidence="3" id="KW-1185">Reference proteome</keyword>
<keyword evidence="1" id="KW-1133">Transmembrane helix</keyword>
<feature type="transmembrane region" description="Helical" evidence="1">
    <location>
        <begin position="92"/>
        <end position="115"/>
    </location>
</feature>
<evidence type="ECO:0000313" key="3">
    <source>
        <dbReference type="Proteomes" id="UP000271472"/>
    </source>
</evidence>
<organism evidence="2 3">
    <name type="scientific">Slackia isoflavoniconvertens</name>
    <dbReference type="NCBI Taxonomy" id="572010"/>
    <lineage>
        <taxon>Bacteria</taxon>
        <taxon>Bacillati</taxon>
        <taxon>Actinomycetota</taxon>
        <taxon>Coriobacteriia</taxon>
        <taxon>Eggerthellales</taxon>
        <taxon>Eggerthellaceae</taxon>
        <taxon>Slackia</taxon>
    </lineage>
</organism>
<gene>
    <name evidence="2" type="ORF">DMP05_06765</name>
</gene>
<keyword evidence="1" id="KW-0812">Transmembrane</keyword>
<evidence type="ECO:0000256" key="1">
    <source>
        <dbReference type="SAM" id="Phobius"/>
    </source>
</evidence>
<protein>
    <submittedName>
        <fullName evidence="2">Uncharacterized protein</fullName>
    </submittedName>
</protein>
<proteinExistence type="predicted"/>
<dbReference type="Proteomes" id="UP000271472">
    <property type="component" value="Unassembled WGS sequence"/>
</dbReference>
<keyword evidence="1" id="KW-0472">Membrane</keyword>
<name>A0A3N0IB66_9ACTN</name>
<sequence>MHYERKSCYEFESALSEWRLAVDRRSNDIWPAPAARPIPARSAFESLPAPCLHRARSHSAVVGWERLKRKRGTPAISNPGLALLKWRLRHGWALSTCAAIGFVVVDLARLVRIAFAHVRLS</sequence>
<reference evidence="3" key="1">
    <citation type="submission" date="2018-05" db="EMBL/GenBank/DDBJ databases">
        <title>Genome Sequencing of selected type strains of the family Eggerthellaceae.</title>
        <authorList>
            <person name="Danylec N."/>
            <person name="Stoll D.A."/>
            <person name="Doetsch A."/>
            <person name="Huch M."/>
        </authorList>
    </citation>
    <scope>NUCLEOTIDE SEQUENCE [LARGE SCALE GENOMIC DNA]</scope>
    <source>
        <strain evidence="3">DSM 22006</strain>
    </source>
</reference>
<dbReference type="EMBL" id="QIBZ01000011">
    <property type="protein sequence ID" value="RNM34211.1"/>
    <property type="molecule type" value="Genomic_DNA"/>
</dbReference>
<comment type="caution">
    <text evidence="2">The sequence shown here is derived from an EMBL/GenBank/DDBJ whole genome shotgun (WGS) entry which is preliminary data.</text>
</comment>